<sequence>MPSTCLKCYADLAQNDDILECSICKGINHYYCAGYTEHNFKKMSNNTKARFTCENCLVIKQNSPKSNNPDRKTGATLENNIQELTRSVSFMSKQFDNFNVKLDNVILELKNIKIENEKIKSENNRLSEEVVILKSKIDEIEQFNLGITVDITGIPKTIHEDCKLIVEDIGKKTNTEINILEAYRIDSIIPKRSIIVAKLATRDMRKNLIRNVKSVKLTTDKICNSWQKENIYINERLTKLKRTLFYQVKTAAKEKGYKFIWLSDADILVRKNENTKIIKIKSPQDINHL</sequence>
<dbReference type="InterPro" id="IPR013083">
    <property type="entry name" value="Znf_RING/FYVE/PHD"/>
</dbReference>
<evidence type="ECO:0000259" key="2">
    <source>
        <dbReference type="Pfam" id="PF25298"/>
    </source>
</evidence>
<name>A0AAV0XWE6_9HEMI</name>
<keyword evidence="4" id="KW-1185">Reference proteome</keyword>
<dbReference type="Pfam" id="PF25298">
    <property type="entry name" value="Baculo_FP_2nd"/>
    <property type="match status" value="1"/>
</dbReference>
<gene>
    <name evidence="3" type="ORF">MEUPH1_LOCUS25537</name>
</gene>
<dbReference type="SUPFAM" id="SSF57903">
    <property type="entry name" value="FYVE/PHD zinc finger"/>
    <property type="match status" value="1"/>
</dbReference>
<evidence type="ECO:0000256" key="1">
    <source>
        <dbReference type="SAM" id="Coils"/>
    </source>
</evidence>
<feature type="coiled-coil region" evidence="1">
    <location>
        <begin position="102"/>
        <end position="136"/>
    </location>
</feature>
<dbReference type="Proteomes" id="UP001160148">
    <property type="component" value="Unassembled WGS sequence"/>
</dbReference>
<accession>A0AAV0XWE6</accession>
<keyword evidence="1" id="KW-0175">Coiled coil</keyword>
<proteinExistence type="predicted"/>
<reference evidence="3 4" key="1">
    <citation type="submission" date="2023-01" db="EMBL/GenBank/DDBJ databases">
        <authorList>
            <person name="Whitehead M."/>
        </authorList>
    </citation>
    <scope>NUCLEOTIDE SEQUENCE [LARGE SCALE GENOMIC DNA]</scope>
</reference>
<protein>
    <recommendedName>
        <fullName evidence="2">FP protein C-terminal domain-containing protein</fullName>
    </recommendedName>
</protein>
<dbReference type="InterPro" id="IPR057251">
    <property type="entry name" value="FP_C"/>
</dbReference>
<organism evidence="3 4">
    <name type="scientific">Macrosiphum euphorbiae</name>
    <name type="common">potato aphid</name>
    <dbReference type="NCBI Taxonomy" id="13131"/>
    <lineage>
        <taxon>Eukaryota</taxon>
        <taxon>Metazoa</taxon>
        <taxon>Ecdysozoa</taxon>
        <taxon>Arthropoda</taxon>
        <taxon>Hexapoda</taxon>
        <taxon>Insecta</taxon>
        <taxon>Pterygota</taxon>
        <taxon>Neoptera</taxon>
        <taxon>Paraneoptera</taxon>
        <taxon>Hemiptera</taxon>
        <taxon>Sternorrhyncha</taxon>
        <taxon>Aphidomorpha</taxon>
        <taxon>Aphidoidea</taxon>
        <taxon>Aphididae</taxon>
        <taxon>Macrosiphini</taxon>
        <taxon>Macrosiphum</taxon>
    </lineage>
</organism>
<dbReference type="AlphaFoldDB" id="A0AAV0XWE6"/>
<dbReference type="Gene3D" id="3.30.40.10">
    <property type="entry name" value="Zinc/RING finger domain, C3HC4 (zinc finger)"/>
    <property type="match status" value="1"/>
</dbReference>
<dbReference type="InterPro" id="IPR011011">
    <property type="entry name" value="Znf_FYVE_PHD"/>
</dbReference>
<comment type="caution">
    <text evidence="3">The sequence shown here is derived from an EMBL/GenBank/DDBJ whole genome shotgun (WGS) entry which is preliminary data.</text>
</comment>
<evidence type="ECO:0000313" key="4">
    <source>
        <dbReference type="Proteomes" id="UP001160148"/>
    </source>
</evidence>
<feature type="domain" description="FP protein C-terminal" evidence="2">
    <location>
        <begin position="238"/>
        <end position="289"/>
    </location>
</feature>
<dbReference type="EMBL" id="CARXXK010001012">
    <property type="protein sequence ID" value="CAI6371541.1"/>
    <property type="molecule type" value="Genomic_DNA"/>
</dbReference>
<evidence type="ECO:0000313" key="3">
    <source>
        <dbReference type="EMBL" id="CAI6371541.1"/>
    </source>
</evidence>